<name>A0A4R4KCH9_9BACT</name>
<keyword evidence="1" id="KW-0732">Signal</keyword>
<dbReference type="Proteomes" id="UP000295706">
    <property type="component" value="Unassembled WGS sequence"/>
</dbReference>
<organism evidence="2 3">
    <name type="scientific">Arundinibacter roseus</name>
    <dbReference type="NCBI Taxonomy" id="2070510"/>
    <lineage>
        <taxon>Bacteria</taxon>
        <taxon>Pseudomonadati</taxon>
        <taxon>Bacteroidota</taxon>
        <taxon>Cytophagia</taxon>
        <taxon>Cytophagales</taxon>
        <taxon>Spirosomataceae</taxon>
        <taxon>Arundinibacter</taxon>
    </lineage>
</organism>
<evidence type="ECO:0000256" key="1">
    <source>
        <dbReference type="SAM" id="SignalP"/>
    </source>
</evidence>
<evidence type="ECO:0000313" key="2">
    <source>
        <dbReference type="EMBL" id="TDB64181.1"/>
    </source>
</evidence>
<dbReference type="AlphaFoldDB" id="A0A4R4KCH9"/>
<comment type="caution">
    <text evidence="2">The sequence shown here is derived from an EMBL/GenBank/DDBJ whole genome shotgun (WGS) entry which is preliminary data.</text>
</comment>
<dbReference type="OrthoDB" id="1290722at2"/>
<protein>
    <recommendedName>
        <fullName evidence="4">Heparinase</fullName>
    </recommendedName>
</protein>
<keyword evidence="3" id="KW-1185">Reference proteome</keyword>
<accession>A0A4R4KCH9</accession>
<reference evidence="2 3" key="1">
    <citation type="submission" date="2019-02" db="EMBL/GenBank/DDBJ databases">
        <title>Arundinibacter roseus gen. nov., sp. nov., a new member of the family Cytophagaceae.</title>
        <authorList>
            <person name="Szuroczki S."/>
            <person name="Khayer B."/>
            <person name="Sproer C."/>
            <person name="Toumi M."/>
            <person name="Szabo A."/>
            <person name="Felfoldi T."/>
            <person name="Schumann P."/>
            <person name="Toth E."/>
        </authorList>
    </citation>
    <scope>NUCLEOTIDE SEQUENCE [LARGE SCALE GENOMIC DNA]</scope>
    <source>
        <strain evidence="2 3">DMA-k-7a</strain>
    </source>
</reference>
<dbReference type="RefSeq" id="WP_132118937.1">
    <property type="nucleotide sequence ID" value="NZ_SMJU01000008.1"/>
</dbReference>
<evidence type="ECO:0008006" key="4">
    <source>
        <dbReference type="Google" id="ProtNLM"/>
    </source>
</evidence>
<gene>
    <name evidence="2" type="ORF">EZE20_14700</name>
</gene>
<evidence type="ECO:0000313" key="3">
    <source>
        <dbReference type="Proteomes" id="UP000295706"/>
    </source>
</evidence>
<sequence length="567" mass="63662">MNRRTFVKLSTAALCACPAVGAVALQHAISPKPEWLQKLIQVNDQRLKALQAYRVADEKSPAFGGFLDGTDIPNPHSTVGFIRTAICALVSEESEFYKSKQIKTETEQALTYLLKIQHADGTLDLLSTNFHSTPDTGFIVKWTAPLHTLLRQADAVFFEPTLGLLQTFLKRAGESLIVGGIHTPNHRWVVSAALGALYQLWPDVRYAQRAEQWLAEHIDMDEDGQYNERSTYIYSPLTNRVLITIARTLNKPELYEYVRKNLAMTLYYIHPNGEVVTEASGRQDKAAVGNMDGYYYAYRYMALRDSDGTFAAMCREIEQTVLDKVAGHLSYFLEDQTLWRELPAAKKLPVNYVRTFPRSGLVRIRRNEWDATLISNNPVWLTFHKGNAILQGMRVAASFFGKGQFETETITQQGTDWLMTRRLEGPYYQPLSKEKIRDDGDWEKMPRSGRKQSEVQVMTTTIVIRERGNGLEIDLKLEGTDGVPVALELIFREGTFKGVQSLGTGKEVFLLPDNSTGTCTVGSHTLTFGPGRAAHKAVQLRGALPAMNAPTVYLTGFTPFIHTLRIS</sequence>
<feature type="chain" id="PRO_5020480460" description="Heparinase" evidence="1">
    <location>
        <begin position="25"/>
        <end position="567"/>
    </location>
</feature>
<proteinExistence type="predicted"/>
<dbReference type="EMBL" id="SMJU01000008">
    <property type="protein sequence ID" value="TDB64181.1"/>
    <property type="molecule type" value="Genomic_DNA"/>
</dbReference>
<dbReference type="SUPFAM" id="SSF48230">
    <property type="entry name" value="Chondroitin AC/alginate lyase"/>
    <property type="match status" value="1"/>
</dbReference>
<feature type="signal peptide" evidence="1">
    <location>
        <begin position="1"/>
        <end position="24"/>
    </location>
</feature>
<dbReference type="InterPro" id="IPR008929">
    <property type="entry name" value="Chondroitin_lyas"/>
</dbReference>